<feature type="binding site" evidence="1">
    <location>
        <position position="139"/>
    </location>
    <ligand>
        <name>a divalent metal cation</name>
        <dbReference type="ChEBI" id="CHEBI:60240"/>
        <label>1</label>
    </ligand>
</feature>
<sequence>MAALALLSRGARGYVPRAPRALRTRLLASYVDAHTHLVHRKFDKGEGAAAAERAAAVGVSSIMVNGLRPENNREVLEFCAQHKNALPCCGIYPLDACSNVITPELWSHDFDPPEPFDVDAEVDWIREQAKAGTIAAIGEVGIDAYYMNDPVTMAEQERVLHRLIDVALETDLALILHTRKAEARIFEMLQERGVKKAVFHCYMGKLKLGKRIAEAGYYISIPSAVARPHDTFVQMATRIPLERILTETDAPYMGPDKGERNEPATVPRAVAKIAEVRGVSVEEAAAQIQRNFRTVFGIDAGAAEEAPVAAEEQDATAGLSESVKA</sequence>
<reference evidence="3" key="1">
    <citation type="submission" date="2021-01" db="EMBL/GenBank/DDBJ databases">
        <authorList>
            <person name="Corre E."/>
            <person name="Pelletier E."/>
            <person name="Niang G."/>
            <person name="Scheremetjew M."/>
            <person name="Finn R."/>
            <person name="Kale V."/>
            <person name="Holt S."/>
            <person name="Cochrane G."/>
            <person name="Meng A."/>
            <person name="Brown T."/>
            <person name="Cohen L."/>
        </authorList>
    </citation>
    <scope>NUCLEOTIDE SEQUENCE</scope>
    <source>
        <strain evidence="3">CCMP2877</strain>
    </source>
</reference>
<gene>
    <name evidence="3" type="ORF">PPAR1163_LOCUS16129</name>
</gene>
<dbReference type="PIRSF" id="PIRSF005902">
    <property type="entry name" value="DNase_TatD"/>
    <property type="match status" value="1"/>
</dbReference>
<dbReference type="SUPFAM" id="SSF51556">
    <property type="entry name" value="Metallo-dependent hydrolases"/>
    <property type="match status" value="1"/>
</dbReference>
<dbReference type="Pfam" id="PF01026">
    <property type="entry name" value="TatD_DNase"/>
    <property type="match status" value="1"/>
</dbReference>
<dbReference type="PANTHER" id="PTHR46124">
    <property type="entry name" value="D-AMINOACYL-TRNA DEACYLASE"/>
    <property type="match status" value="1"/>
</dbReference>
<evidence type="ECO:0000256" key="1">
    <source>
        <dbReference type="PIRSR" id="PIRSR005902-1"/>
    </source>
</evidence>
<evidence type="ECO:0000313" key="3">
    <source>
        <dbReference type="EMBL" id="CAD9257757.1"/>
    </source>
</evidence>
<accession>A0A7S1U5L7</accession>
<feature type="binding site" evidence="1">
    <location>
        <position position="177"/>
    </location>
    <ligand>
        <name>a divalent metal cation</name>
        <dbReference type="ChEBI" id="CHEBI:60240"/>
        <label>2</label>
    </ligand>
</feature>
<dbReference type="AlphaFoldDB" id="A0A7S1U5L7"/>
<dbReference type="GO" id="GO:0016788">
    <property type="term" value="F:hydrolase activity, acting on ester bonds"/>
    <property type="evidence" value="ECO:0007669"/>
    <property type="project" value="InterPro"/>
</dbReference>
<dbReference type="GO" id="GO:0046872">
    <property type="term" value="F:metal ion binding"/>
    <property type="evidence" value="ECO:0007669"/>
    <property type="project" value="UniProtKB-KW"/>
</dbReference>
<dbReference type="CDD" id="cd01310">
    <property type="entry name" value="TatD_DNAse"/>
    <property type="match status" value="1"/>
</dbReference>
<feature type="binding site" evidence="1">
    <location>
        <position position="36"/>
    </location>
    <ligand>
        <name>a divalent metal cation</name>
        <dbReference type="ChEBI" id="CHEBI:60240"/>
        <label>1</label>
    </ligand>
</feature>
<feature type="region of interest" description="Disordered" evidence="2">
    <location>
        <begin position="305"/>
        <end position="325"/>
    </location>
</feature>
<dbReference type="InterPro" id="IPR001130">
    <property type="entry name" value="TatD-like"/>
</dbReference>
<dbReference type="InterPro" id="IPR032466">
    <property type="entry name" value="Metal_Hydrolase"/>
</dbReference>
<dbReference type="EMBL" id="HBGJ01025304">
    <property type="protein sequence ID" value="CAD9257757.1"/>
    <property type="molecule type" value="Transcribed_RNA"/>
</dbReference>
<feature type="binding site" evidence="1">
    <location>
        <position position="249"/>
    </location>
    <ligand>
        <name>a divalent metal cation</name>
        <dbReference type="ChEBI" id="CHEBI:60240"/>
        <label>1</label>
    </ligand>
</feature>
<protein>
    <recommendedName>
        <fullName evidence="4">TatD related DNase</fullName>
    </recommendedName>
</protein>
<keyword evidence="1" id="KW-0479">Metal-binding</keyword>
<evidence type="ECO:0000256" key="2">
    <source>
        <dbReference type="SAM" id="MobiDB-lite"/>
    </source>
</evidence>
<name>A0A7S1U5L7_9STRA</name>
<dbReference type="PANTHER" id="PTHR46124:SF2">
    <property type="entry name" value="D-AMINOACYL-TRNA DEACYLASE"/>
    <property type="match status" value="1"/>
</dbReference>
<proteinExistence type="predicted"/>
<feature type="binding site" evidence="1">
    <location>
        <position position="34"/>
    </location>
    <ligand>
        <name>a divalent metal cation</name>
        <dbReference type="ChEBI" id="CHEBI:60240"/>
        <label>1</label>
    </ligand>
</feature>
<evidence type="ECO:0008006" key="4">
    <source>
        <dbReference type="Google" id="ProtNLM"/>
    </source>
</evidence>
<dbReference type="Gene3D" id="3.20.20.140">
    <property type="entry name" value="Metal-dependent hydrolases"/>
    <property type="match status" value="1"/>
</dbReference>
<organism evidence="3">
    <name type="scientific">Phaeomonas parva</name>
    <dbReference type="NCBI Taxonomy" id="124430"/>
    <lineage>
        <taxon>Eukaryota</taxon>
        <taxon>Sar</taxon>
        <taxon>Stramenopiles</taxon>
        <taxon>Ochrophyta</taxon>
        <taxon>Pinguiophyceae</taxon>
        <taxon>Pinguiochrysidales</taxon>
        <taxon>Pinguiochrysidaceae</taxon>
        <taxon>Phaeomonas</taxon>
    </lineage>
</organism>
<feature type="binding site" evidence="1">
    <location>
        <position position="200"/>
    </location>
    <ligand>
        <name>a divalent metal cation</name>
        <dbReference type="ChEBI" id="CHEBI:60240"/>
        <label>2</label>
    </ligand>
</feature>